<dbReference type="InterPro" id="IPR029063">
    <property type="entry name" value="SAM-dependent_MTases_sf"/>
</dbReference>
<accession>A0A642UV37</accession>
<dbReference type="EMBL" id="SWFT01000036">
    <property type="protein sequence ID" value="KAA8906242.1"/>
    <property type="molecule type" value="Genomic_DNA"/>
</dbReference>
<evidence type="ECO:0000313" key="2">
    <source>
        <dbReference type="Proteomes" id="UP000449547"/>
    </source>
</evidence>
<name>A0A642UV37_DIURU</name>
<dbReference type="OrthoDB" id="433955at2759"/>
<reference evidence="1 2" key="1">
    <citation type="submission" date="2019-07" db="EMBL/GenBank/DDBJ databases">
        <title>Genome assembly of two rare yeast pathogens: Diutina rugosa and Trichomonascus ciferrii.</title>
        <authorList>
            <person name="Mixao V."/>
            <person name="Saus E."/>
            <person name="Hansen A."/>
            <person name="Lass-Flor C."/>
            <person name="Gabaldon T."/>
        </authorList>
    </citation>
    <scope>NUCLEOTIDE SEQUENCE [LARGE SCALE GENOMIC DNA]</scope>
    <source>
        <strain evidence="1 2">CBS 613</strain>
    </source>
</reference>
<dbReference type="Proteomes" id="UP000449547">
    <property type="component" value="Unassembled WGS sequence"/>
</dbReference>
<protein>
    <recommendedName>
        <fullName evidence="3">Methyltransferase small domain-containing protein</fullName>
    </recommendedName>
</protein>
<dbReference type="CDD" id="cd02440">
    <property type="entry name" value="AdoMet_MTases"/>
    <property type="match status" value="1"/>
</dbReference>
<dbReference type="SUPFAM" id="SSF53335">
    <property type="entry name" value="S-adenosyl-L-methionine-dependent methyltransferases"/>
    <property type="match status" value="1"/>
</dbReference>
<evidence type="ECO:0000313" key="1">
    <source>
        <dbReference type="EMBL" id="KAA8906242.1"/>
    </source>
</evidence>
<dbReference type="VEuPathDB" id="FungiDB:DIURU_001184"/>
<dbReference type="Gene3D" id="3.40.50.150">
    <property type="entry name" value="Vaccinia Virus protein VP39"/>
    <property type="match status" value="1"/>
</dbReference>
<dbReference type="GeneID" id="54779837"/>
<sequence>MFDPLDLFTAVKPRDEPDKAELPEISTDVDDVSEVIDDKSVGVHILDFPSLHLHPPASVLRILLEVVAPQYVIDIREDSHESVVEPKLLLSQSQQWNEGLQWMAAHDNRFGTEKEMTTLMEASDQLRQQDSAGYNGYMTRIVSSPLDWLQEDDADDIRQLASKRLSENCGRTALPDITRTVIITDEYRFKLFEPALTSDNLGLKTWGSSLILAKRLVAIDLPSEDILELGAGTGLVGMMCAAKGARVMLTDLPEICENLQRNVELNQLDSNAQVYPLDWRDPSSFIAKHGDIQYSMVVVADPIYSKHHPEWVVGAIRQFLKSGGTLLIQVPLREKFEEERNLLWQLLADGGELLSTDVEISLDTDWGEMAYMCRQYRWY</sequence>
<dbReference type="PANTHER" id="PTHR14614:SF156">
    <property type="entry name" value="PROTEIN-LYSINE N-METHYLTRANSFERASE EFM2"/>
    <property type="match status" value="1"/>
</dbReference>
<evidence type="ECO:0008006" key="3">
    <source>
        <dbReference type="Google" id="ProtNLM"/>
    </source>
</evidence>
<dbReference type="PANTHER" id="PTHR14614">
    <property type="entry name" value="HEPATOCELLULAR CARCINOMA-ASSOCIATED ANTIGEN"/>
    <property type="match status" value="1"/>
</dbReference>
<keyword evidence="2" id="KW-1185">Reference proteome</keyword>
<organism evidence="1 2">
    <name type="scientific">Diutina rugosa</name>
    <name type="common">Yeast</name>
    <name type="synonym">Candida rugosa</name>
    <dbReference type="NCBI Taxonomy" id="5481"/>
    <lineage>
        <taxon>Eukaryota</taxon>
        <taxon>Fungi</taxon>
        <taxon>Dikarya</taxon>
        <taxon>Ascomycota</taxon>
        <taxon>Saccharomycotina</taxon>
        <taxon>Pichiomycetes</taxon>
        <taxon>Debaryomycetaceae</taxon>
        <taxon>Diutina</taxon>
    </lineage>
</organism>
<dbReference type="AlphaFoldDB" id="A0A642UV37"/>
<dbReference type="GO" id="GO:0008757">
    <property type="term" value="F:S-adenosylmethionine-dependent methyltransferase activity"/>
    <property type="evidence" value="ECO:0007669"/>
    <property type="project" value="UniProtKB-ARBA"/>
</dbReference>
<dbReference type="InterPro" id="IPR019410">
    <property type="entry name" value="Methyltransf_16"/>
</dbReference>
<dbReference type="RefSeq" id="XP_034014062.1">
    <property type="nucleotide sequence ID" value="XM_034153700.1"/>
</dbReference>
<dbReference type="Pfam" id="PF10294">
    <property type="entry name" value="Methyltransf_16"/>
    <property type="match status" value="1"/>
</dbReference>
<comment type="caution">
    <text evidence="1">The sequence shown here is derived from an EMBL/GenBank/DDBJ whole genome shotgun (WGS) entry which is preliminary data.</text>
</comment>
<dbReference type="GO" id="GO:0005829">
    <property type="term" value="C:cytosol"/>
    <property type="evidence" value="ECO:0007669"/>
    <property type="project" value="TreeGrafter"/>
</dbReference>
<gene>
    <name evidence="1" type="ORF">DIURU_001184</name>
</gene>
<proteinExistence type="predicted"/>